<proteinExistence type="predicted"/>
<comment type="caution">
    <text evidence="1">The sequence shown here is derived from an EMBL/GenBank/DDBJ whole genome shotgun (WGS) entry which is preliminary data.</text>
</comment>
<evidence type="ECO:0008006" key="3">
    <source>
        <dbReference type="Google" id="ProtNLM"/>
    </source>
</evidence>
<reference evidence="1 2" key="1">
    <citation type="submission" date="2021-06" db="EMBL/GenBank/DDBJ databases">
        <title>Rheinheimera indica sp. nov., isolated from deep-sea sediment.</title>
        <authorList>
            <person name="Wang Z."/>
            <person name="Zhang X.-Y."/>
        </authorList>
    </citation>
    <scope>NUCLEOTIDE SEQUENCE [LARGE SCALE GENOMIC DNA]</scope>
    <source>
        <strain evidence="1 2">SM2107</strain>
    </source>
</reference>
<evidence type="ECO:0000313" key="2">
    <source>
        <dbReference type="Proteomes" id="UP000704611"/>
    </source>
</evidence>
<dbReference type="Proteomes" id="UP000704611">
    <property type="component" value="Unassembled WGS sequence"/>
</dbReference>
<gene>
    <name evidence="1" type="ORF">KQY15_18015</name>
</gene>
<protein>
    <recommendedName>
        <fullName evidence="3">Transposase</fullName>
    </recommendedName>
</protein>
<dbReference type="EMBL" id="JAHRID010000010">
    <property type="protein sequence ID" value="MBV2130999.1"/>
    <property type="molecule type" value="Genomic_DNA"/>
</dbReference>
<feature type="non-terminal residue" evidence="1">
    <location>
        <position position="62"/>
    </location>
</feature>
<keyword evidence="2" id="KW-1185">Reference proteome</keyword>
<organism evidence="1 2">
    <name type="scientific">Arsukibacterium indicum</name>
    <dbReference type="NCBI Taxonomy" id="2848612"/>
    <lineage>
        <taxon>Bacteria</taxon>
        <taxon>Pseudomonadati</taxon>
        <taxon>Pseudomonadota</taxon>
        <taxon>Gammaproteobacteria</taxon>
        <taxon>Chromatiales</taxon>
        <taxon>Chromatiaceae</taxon>
        <taxon>Arsukibacterium</taxon>
    </lineage>
</organism>
<sequence length="62" mass="7035">MDCRRQARRAKHREVFRNATSEALWLACGSVRRQDGLPRGTSTQKGLPVRVGLLLELGAWRC</sequence>
<name>A0ABS6MRF0_9GAMM</name>
<accession>A0ABS6MRF0</accession>
<dbReference type="RefSeq" id="WP_217671308.1">
    <property type="nucleotide sequence ID" value="NZ_JAHRID010000010.1"/>
</dbReference>
<evidence type="ECO:0000313" key="1">
    <source>
        <dbReference type="EMBL" id="MBV2130999.1"/>
    </source>
</evidence>